<dbReference type="InterPro" id="IPR018020">
    <property type="entry name" value="OHCU_decarboxylase"/>
</dbReference>
<reference evidence="8 9" key="1">
    <citation type="journal article" date="2010" name="Stand. Genomic Sci.">
        <title>Complete genome sequence of Segniliparus rotundus type strain (CDC 1076).</title>
        <authorList>
            <person name="Sikorski J."/>
            <person name="Lapidus A."/>
            <person name="Copeland A."/>
            <person name="Misra M."/>
            <person name="Glavina Del Rio T."/>
            <person name="Nolan M."/>
            <person name="Lucas S."/>
            <person name="Chen F."/>
            <person name="Tice H."/>
            <person name="Cheng J.F."/>
            <person name="Jando M."/>
            <person name="Schneider S."/>
            <person name="Bruce D."/>
            <person name="Goodwin L."/>
            <person name="Pitluck S."/>
            <person name="Liolios K."/>
            <person name="Mikhailova N."/>
            <person name="Pati A."/>
            <person name="Ivanova N."/>
            <person name="Mavromatis K."/>
            <person name="Chen A."/>
            <person name="Palaniappan K."/>
            <person name="Chertkov O."/>
            <person name="Land M."/>
            <person name="Hauser L."/>
            <person name="Chang Y.J."/>
            <person name="Jeffries C.D."/>
            <person name="Brettin T."/>
            <person name="Detter J.C."/>
            <person name="Han C."/>
            <person name="Rohde M."/>
            <person name="Goker M."/>
            <person name="Bristow J."/>
            <person name="Eisen J.A."/>
            <person name="Markowitz V."/>
            <person name="Hugenholtz P."/>
            <person name="Kyrpides N.C."/>
            <person name="Klenk H.P."/>
        </authorList>
    </citation>
    <scope>NUCLEOTIDE SEQUENCE [LARGE SCALE GENOMIC DNA]</scope>
    <source>
        <strain evidence="9">ATCC BAA-972 / CDC 1076 / CIP 108378 / DSM 44985 / JCM 13578</strain>
    </source>
</reference>
<dbReference type="Gene3D" id="1.10.3330.10">
    <property type="entry name" value="Oxo-4-hydroxy-4-carboxy-5-ureidoimidazoline decarboxylase"/>
    <property type="match status" value="1"/>
</dbReference>
<dbReference type="GO" id="GO:0051997">
    <property type="term" value="F:2-oxo-4-hydroxy-4-carboxy-5-ureidoimidazoline decarboxylase activity"/>
    <property type="evidence" value="ECO:0007669"/>
    <property type="project" value="UniProtKB-EC"/>
</dbReference>
<keyword evidence="6" id="KW-0456">Lyase</keyword>
<evidence type="ECO:0000313" key="9">
    <source>
        <dbReference type="Proteomes" id="UP000002247"/>
    </source>
</evidence>
<dbReference type="AlphaFoldDB" id="D6ZEL3"/>
<evidence type="ECO:0000256" key="6">
    <source>
        <dbReference type="ARBA" id="ARBA00023239"/>
    </source>
</evidence>
<dbReference type="PANTHER" id="PTHR43466">
    <property type="entry name" value="2-OXO-4-HYDROXY-4-CARBOXY-5-UREIDOIMIDAZOLINE DECARBOXYLASE-RELATED"/>
    <property type="match status" value="1"/>
</dbReference>
<gene>
    <name evidence="8" type="ordered locus">Srot_3065</name>
</gene>
<protein>
    <recommendedName>
        <fullName evidence="3">2-oxo-4-hydroxy-4-carboxy-5-ureidoimidazoline decarboxylase</fullName>
        <ecNumber evidence="3">4.1.1.97</ecNumber>
    </recommendedName>
</protein>
<keyword evidence="4" id="KW-0659">Purine metabolism</keyword>
<keyword evidence="5" id="KW-0210">Decarboxylase</keyword>
<dbReference type="GO" id="GO:0019628">
    <property type="term" value="P:urate catabolic process"/>
    <property type="evidence" value="ECO:0007669"/>
    <property type="project" value="TreeGrafter"/>
</dbReference>
<evidence type="ECO:0000256" key="4">
    <source>
        <dbReference type="ARBA" id="ARBA00022631"/>
    </source>
</evidence>
<evidence type="ECO:0000259" key="7">
    <source>
        <dbReference type="Pfam" id="PF09349"/>
    </source>
</evidence>
<dbReference type="Proteomes" id="UP000002247">
    <property type="component" value="Chromosome"/>
</dbReference>
<dbReference type="EC" id="4.1.1.97" evidence="3"/>
<dbReference type="STRING" id="640132.Srot_3065"/>
<keyword evidence="9" id="KW-1185">Reference proteome</keyword>
<dbReference type="HOGENOM" id="CLU_092522_2_1_11"/>
<evidence type="ECO:0000256" key="5">
    <source>
        <dbReference type="ARBA" id="ARBA00022793"/>
    </source>
</evidence>
<dbReference type="KEGG" id="srt:Srot_3065"/>
<dbReference type="eggNOG" id="COG3195">
    <property type="taxonomic scope" value="Bacteria"/>
</dbReference>
<feature type="domain" description="Oxo-4-hydroxy-4-carboxy-5-ureidoimidazoline decarboxylase" evidence="7">
    <location>
        <begin position="11"/>
        <end position="160"/>
    </location>
</feature>
<evidence type="ECO:0000256" key="3">
    <source>
        <dbReference type="ARBA" id="ARBA00012257"/>
    </source>
</evidence>
<sequence>MSQEAGLARFNELNKPALLRVLLEVCQSPAWRNDLCDNRPYPDVDSLLESSDKFLADITEIELEESLINHPRIGAKNAGPRSAREQSRFASTIDEAAFAEFAALNQQYEDKFGYLFLIAAEGRSAAEIMDVLKGRLKNDVATERGVMRVELAKINRLRLQQLLSEDVFTVSSNPHVV</sequence>
<dbReference type="InterPro" id="IPR036778">
    <property type="entry name" value="OHCU_decarboxylase_sf"/>
</dbReference>
<evidence type="ECO:0000256" key="1">
    <source>
        <dbReference type="ARBA" id="ARBA00001163"/>
    </source>
</evidence>
<comment type="pathway">
    <text evidence="2">Purine metabolism; urate degradation; (S)-allantoin from urate: step 3/3.</text>
</comment>
<name>D6ZEL3_SEGRD</name>
<proteinExistence type="predicted"/>
<dbReference type="EMBL" id="CP001958">
    <property type="protein sequence ID" value="ADG99489.1"/>
    <property type="molecule type" value="Genomic_DNA"/>
</dbReference>
<comment type="catalytic activity">
    <reaction evidence="1">
        <text>5-hydroxy-2-oxo-4-ureido-2,5-dihydro-1H-imidazole-5-carboxylate + H(+) = (S)-allantoin + CO2</text>
        <dbReference type="Rhea" id="RHEA:26301"/>
        <dbReference type="ChEBI" id="CHEBI:15378"/>
        <dbReference type="ChEBI" id="CHEBI:15678"/>
        <dbReference type="ChEBI" id="CHEBI:16526"/>
        <dbReference type="ChEBI" id="CHEBI:58639"/>
        <dbReference type="EC" id="4.1.1.97"/>
    </reaction>
</comment>
<dbReference type="Pfam" id="PF09349">
    <property type="entry name" value="OHCU_decarbox"/>
    <property type="match status" value="1"/>
</dbReference>
<dbReference type="GO" id="GO:0006144">
    <property type="term" value="P:purine nucleobase metabolic process"/>
    <property type="evidence" value="ECO:0007669"/>
    <property type="project" value="UniProtKB-KW"/>
</dbReference>
<dbReference type="SUPFAM" id="SSF158694">
    <property type="entry name" value="UraD-Like"/>
    <property type="match status" value="1"/>
</dbReference>
<organism evidence="8 9">
    <name type="scientific">Segniliparus rotundus (strain ATCC BAA-972 / CDC 1076 / CIP 108378 / DSM 44985 / JCM 13578)</name>
    <dbReference type="NCBI Taxonomy" id="640132"/>
    <lineage>
        <taxon>Bacteria</taxon>
        <taxon>Bacillati</taxon>
        <taxon>Actinomycetota</taxon>
        <taxon>Actinomycetes</taxon>
        <taxon>Mycobacteriales</taxon>
        <taxon>Segniliparaceae</taxon>
        <taxon>Segniliparus</taxon>
    </lineage>
</organism>
<dbReference type="NCBIfam" id="NF010372">
    <property type="entry name" value="PRK13798.1"/>
    <property type="match status" value="1"/>
</dbReference>
<dbReference type="RefSeq" id="WP_013139936.1">
    <property type="nucleotide sequence ID" value="NC_014168.1"/>
</dbReference>
<dbReference type="OrthoDB" id="5243781at2"/>
<evidence type="ECO:0000256" key="2">
    <source>
        <dbReference type="ARBA" id="ARBA00004754"/>
    </source>
</evidence>
<dbReference type="PANTHER" id="PTHR43466:SF1">
    <property type="entry name" value="2-OXO-4-HYDROXY-4-CARBOXY-5-UREIDOIMIDAZOLINE DECARBOXYLASE-RELATED"/>
    <property type="match status" value="1"/>
</dbReference>
<evidence type="ECO:0000313" key="8">
    <source>
        <dbReference type="EMBL" id="ADG99489.1"/>
    </source>
</evidence>
<accession>D6ZEL3</accession>